<dbReference type="PANTHER" id="PTHR42756:SF2">
    <property type="entry name" value="MARR FAMILY REGULATORY PROTEIN"/>
    <property type="match status" value="1"/>
</dbReference>
<dbReference type="GO" id="GO:0003700">
    <property type="term" value="F:DNA-binding transcription factor activity"/>
    <property type="evidence" value="ECO:0007669"/>
    <property type="project" value="InterPro"/>
</dbReference>
<dbReference type="PROSITE" id="PS01117">
    <property type="entry name" value="HTH_MARR_1"/>
    <property type="match status" value="1"/>
</dbReference>
<comment type="caution">
    <text evidence="5">The sequence shown here is derived from an EMBL/GenBank/DDBJ whole genome shotgun (WGS) entry which is preliminary data.</text>
</comment>
<dbReference type="GO" id="GO:0003677">
    <property type="term" value="F:DNA binding"/>
    <property type="evidence" value="ECO:0007669"/>
    <property type="project" value="UniProtKB-KW"/>
</dbReference>
<dbReference type="InterPro" id="IPR036388">
    <property type="entry name" value="WH-like_DNA-bd_sf"/>
</dbReference>
<evidence type="ECO:0000256" key="3">
    <source>
        <dbReference type="ARBA" id="ARBA00023163"/>
    </source>
</evidence>
<dbReference type="PRINTS" id="PR00598">
    <property type="entry name" value="HTHMARR"/>
</dbReference>
<keyword evidence="2" id="KW-0238">DNA-binding</keyword>
<name>A0A415DY47_9FIRM</name>
<gene>
    <name evidence="5" type="ORF">DW099_13120</name>
</gene>
<evidence type="ECO:0000256" key="2">
    <source>
        <dbReference type="ARBA" id="ARBA00023125"/>
    </source>
</evidence>
<dbReference type="PANTHER" id="PTHR42756">
    <property type="entry name" value="TRANSCRIPTIONAL REGULATOR, MARR"/>
    <property type="match status" value="1"/>
</dbReference>
<dbReference type="PROSITE" id="PS50995">
    <property type="entry name" value="HTH_MARR_2"/>
    <property type="match status" value="1"/>
</dbReference>
<dbReference type="SUPFAM" id="SSF46785">
    <property type="entry name" value="Winged helix' DNA-binding domain"/>
    <property type="match status" value="1"/>
</dbReference>
<keyword evidence="3" id="KW-0804">Transcription</keyword>
<sequence>MDSLQGEMLKMISQIYRRTQIYMNERMKDMDLSGALTPFVMITCENGMMTQNKFCELMDMSKGTVAKTMNKLEEHGYVKRCANAADGRSIDVYPTERAREVYPNLVQAGEDWVGVMTEGMTEIERNIFLELLKKVSGNIGRHFDAL</sequence>
<dbReference type="Gene3D" id="1.10.10.10">
    <property type="entry name" value="Winged helix-like DNA-binding domain superfamily/Winged helix DNA-binding domain"/>
    <property type="match status" value="1"/>
</dbReference>
<dbReference type="Proteomes" id="UP000284841">
    <property type="component" value="Unassembled WGS sequence"/>
</dbReference>
<dbReference type="SMART" id="SM00347">
    <property type="entry name" value="HTH_MARR"/>
    <property type="match status" value="1"/>
</dbReference>
<evidence type="ECO:0000313" key="5">
    <source>
        <dbReference type="EMBL" id="RHJ85784.1"/>
    </source>
</evidence>
<keyword evidence="1" id="KW-0805">Transcription regulation</keyword>
<dbReference type="InterPro" id="IPR000835">
    <property type="entry name" value="HTH_MarR-typ"/>
</dbReference>
<keyword evidence="6" id="KW-1185">Reference proteome</keyword>
<dbReference type="Pfam" id="PF12802">
    <property type="entry name" value="MarR_2"/>
    <property type="match status" value="1"/>
</dbReference>
<evidence type="ECO:0000259" key="4">
    <source>
        <dbReference type="PROSITE" id="PS50995"/>
    </source>
</evidence>
<protein>
    <submittedName>
        <fullName evidence="5">MarR family transcriptional regulator</fullName>
    </submittedName>
</protein>
<dbReference type="STRING" id="1776384.GCA_900086585_02146"/>
<reference evidence="5 6" key="1">
    <citation type="submission" date="2018-08" db="EMBL/GenBank/DDBJ databases">
        <title>A genome reference for cultivated species of the human gut microbiota.</title>
        <authorList>
            <person name="Zou Y."/>
            <person name="Xue W."/>
            <person name="Luo G."/>
        </authorList>
    </citation>
    <scope>NUCLEOTIDE SEQUENCE [LARGE SCALE GENOMIC DNA]</scope>
    <source>
        <strain evidence="5 6">AM07-24</strain>
    </source>
</reference>
<proteinExistence type="predicted"/>
<feature type="domain" description="HTH marR-type" evidence="4">
    <location>
        <begin position="5"/>
        <end position="137"/>
    </location>
</feature>
<dbReference type="RefSeq" id="WP_082907459.1">
    <property type="nucleotide sequence ID" value="NZ_AP025567.1"/>
</dbReference>
<dbReference type="EMBL" id="QRMS01000004">
    <property type="protein sequence ID" value="RHJ85784.1"/>
    <property type="molecule type" value="Genomic_DNA"/>
</dbReference>
<evidence type="ECO:0000256" key="1">
    <source>
        <dbReference type="ARBA" id="ARBA00023015"/>
    </source>
</evidence>
<accession>A0A415DY47</accession>
<dbReference type="AlphaFoldDB" id="A0A415DY47"/>
<evidence type="ECO:0000313" key="6">
    <source>
        <dbReference type="Proteomes" id="UP000284841"/>
    </source>
</evidence>
<dbReference type="InterPro" id="IPR023187">
    <property type="entry name" value="Tscrpt_reg_MarR-type_CS"/>
</dbReference>
<dbReference type="InterPro" id="IPR036390">
    <property type="entry name" value="WH_DNA-bd_sf"/>
</dbReference>
<dbReference type="OrthoDB" id="6462103at2"/>
<organism evidence="5 6">
    <name type="scientific">Emergencia timonensis</name>
    <dbReference type="NCBI Taxonomy" id="1776384"/>
    <lineage>
        <taxon>Bacteria</taxon>
        <taxon>Bacillati</taxon>
        <taxon>Bacillota</taxon>
        <taxon>Clostridia</taxon>
        <taxon>Peptostreptococcales</taxon>
        <taxon>Anaerovoracaceae</taxon>
        <taxon>Emergencia</taxon>
    </lineage>
</organism>
<dbReference type="GeneID" id="83004502"/>